<feature type="region of interest" description="Disordered" evidence="1">
    <location>
        <begin position="320"/>
        <end position="347"/>
    </location>
</feature>
<keyword evidence="3" id="KW-0732">Signal</keyword>
<evidence type="ECO:0000256" key="3">
    <source>
        <dbReference type="SAM" id="SignalP"/>
    </source>
</evidence>
<reference evidence="6" key="2">
    <citation type="submission" date="2025-04" db="UniProtKB">
        <authorList>
            <consortium name="RefSeq"/>
        </authorList>
    </citation>
    <scope>IDENTIFICATION</scope>
    <source>
        <tissue evidence="6">Whole body</tissue>
    </source>
</reference>
<dbReference type="Proteomes" id="UP000694846">
    <property type="component" value="Unplaced"/>
</dbReference>
<dbReference type="EMBL" id="GGMS01009678">
    <property type="protein sequence ID" value="MBY78881.1"/>
    <property type="molecule type" value="Transcribed_RNA"/>
</dbReference>
<accession>A0A2S2QMG4</accession>
<keyword evidence="2" id="KW-1133">Transmembrane helix</keyword>
<evidence type="ECO:0000313" key="5">
    <source>
        <dbReference type="Proteomes" id="UP000694846"/>
    </source>
</evidence>
<proteinExistence type="predicted"/>
<reference evidence="4" key="1">
    <citation type="submission" date="2018-04" db="EMBL/GenBank/DDBJ databases">
        <title>Transcriptome assembly of Sipha flava.</title>
        <authorList>
            <person name="Scully E.D."/>
            <person name="Geib S.M."/>
            <person name="Palmer N.A."/>
            <person name="Koch K."/>
            <person name="Bradshaw J."/>
            <person name="Heng-Moss T."/>
            <person name="Sarath G."/>
        </authorList>
    </citation>
    <scope>NUCLEOTIDE SEQUENCE</scope>
</reference>
<organism evidence="4">
    <name type="scientific">Sipha flava</name>
    <name type="common">yellow sugarcane aphid</name>
    <dbReference type="NCBI Taxonomy" id="143950"/>
    <lineage>
        <taxon>Eukaryota</taxon>
        <taxon>Metazoa</taxon>
        <taxon>Ecdysozoa</taxon>
        <taxon>Arthropoda</taxon>
        <taxon>Hexapoda</taxon>
        <taxon>Insecta</taxon>
        <taxon>Pterygota</taxon>
        <taxon>Neoptera</taxon>
        <taxon>Paraneoptera</taxon>
        <taxon>Hemiptera</taxon>
        <taxon>Sternorrhyncha</taxon>
        <taxon>Aphidomorpha</taxon>
        <taxon>Aphidoidea</taxon>
        <taxon>Aphididae</taxon>
        <taxon>Sipha</taxon>
    </lineage>
</organism>
<gene>
    <name evidence="6" type="primary">LOC112681744</name>
    <name evidence="4" type="ORF">g.8090</name>
</gene>
<keyword evidence="5" id="KW-1185">Reference proteome</keyword>
<dbReference type="RefSeq" id="XP_025407827.1">
    <property type="nucleotide sequence ID" value="XM_025552042.1"/>
</dbReference>
<feature type="signal peptide" evidence="3">
    <location>
        <begin position="1"/>
        <end position="22"/>
    </location>
</feature>
<evidence type="ECO:0000256" key="1">
    <source>
        <dbReference type="SAM" id="MobiDB-lite"/>
    </source>
</evidence>
<feature type="chain" id="PRO_5044579196" evidence="3">
    <location>
        <begin position="23"/>
        <end position="347"/>
    </location>
</feature>
<sequence length="347" mass="38749">MDPSSLLLGLLVVSCLGRPSESYVEKMLENDSVCSLSSKPGSLELIGREEQSAMVIRASRYFQNWTGKQEFNCQFSVSSSLNWGIIVVIQRMSFRRNTQGQCIDFVQFRQIEKPLSFGTLNFKFKRSDPWSAKMCGKVNAFEIDVDNELNNNSGKDEDTAINSFIVHKGLVEVKIHIANKSLELNEELSFEVVFTAFQDCKYDNGLWKHCGGRTCIFKDFFQDGKFNCPFKNCKDEDGCHPGVPVVNGNGYHFNTTFGTKIMAGTVAGLLTMFVAFIALLWLLRHCGSVFCCIGHPNTHPHSSEMQPVPNLDTMAIVATAPPDSSGTEMRTVDKDLPPSYESLFPSK</sequence>
<protein>
    <submittedName>
        <fullName evidence="6">Uncharacterized protein LOC112681744</fullName>
    </submittedName>
</protein>
<name>A0A2S2QMG4_9HEMI</name>
<dbReference type="AlphaFoldDB" id="A0A2S2QMG4"/>
<feature type="transmembrane region" description="Helical" evidence="2">
    <location>
        <begin position="261"/>
        <end position="283"/>
    </location>
</feature>
<keyword evidence="2" id="KW-0812">Transmembrane</keyword>
<keyword evidence="2" id="KW-0472">Membrane</keyword>
<evidence type="ECO:0000313" key="6">
    <source>
        <dbReference type="RefSeq" id="XP_025407827.1"/>
    </source>
</evidence>
<dbReference type="GeneID" id="112681744"/>
<evidence type="ECO:0000313" key="4">
    <source>
        <dbReference type="EMBL" id="MBY78881.1"/>
    </source>
</evidence>
<dbReference type="OrthoDB" id="47276at2759"/>
<evidence type="ECO:0000256" key="2">
    <source>
        <dbReference type="SAM" id="Phobius"/>
    </source>
</evidence>